<evidence type="ECO:0000259" key="1">
    <source>
        <dbReference type="Pfam" id="PF01832"/>
    </source>
</evidence>
<comment type="caution">
    <text evidence="2">The sequence shown here is derived from an EMBL/GenBank/DDBJ whole genome shotgun (WGS) entry which is preliminary data.</text>
</comment>
<evidence type="ECO:0000313" key="3">
    <source>
        <dbReference type="Proteomes" id="UP001589738"/>
    </source>
</evidence>
<reference evidence="2 3" key="1">
    <citation type="submission" date="2024-09" db="EMBL/GenBank/DDBJ databases">
        <authorList>
            <person name="Sun Q."/>
            <person name="Mori K."/>
        </authorList>
    </citation>
    <scope>NUCLEOTIDE SEQUENCE [LARGE SCALE GENOMIC DNA]</scope>
    <source>
        <strain evidence="2 3">CGMCC 1.9126</strain>
    </source>
</reference>
<accession>A0ABV6KR85</accession>
<organism evidence="2 3">
    <name type="scientific">Robertmurraya beringensis</name>
    <dbReference type="NCBI Taxonomy" id="641660"/>
    <lineage>
        <taxon>Bacteria</taxon>
        <taxon>Bacillati</taxon>
        <taxon>Bacillota</taxon>
        <taxon>Bacilli</taxon>
        <taxon>Bacillales</taxon>
        <taxon>Bacillaceae</taxon>
        <taxon>Robertmurraya</taxon>
    </lineage>
</organism>
<dbReference type="RefSeq" id="WP_377057967.1">
    <property type="nucleotide sequence ID" value="NZ_JBHLUU010000028.1"/>
</dbReference>
<protein>
    <submittedName>
        <fullName evidence="2">Glucosaminidase domain-containing protein</fullName>
    </submittedName>
</protein>
<dbReference type="InterPro" id="IPR002901">
    <property type="entry name" value="MGlyc_endo_b_GlcNAc-like_dom"/>
</dbReference>
<name>A0ABV6KR85_9BACI</name>
<sequence length="384" mass="42567">MKKIYLSLLASLFLFSTIFVMHPQKGKAGEVFVPIAGSSILTSKQLGDFVLLSNPEPKLMGVTIYRLAELYLSIGRMEGIRGDIAFAQAIHETGYFTFGGDVKPEQNNYSGIGAVGGGAQGATFSTPEEGVRAQIQHLKAYANKEPLVTEKIDPRFDYVTRGIAPNWQDLNGRWAVPGTNYGQNILSIYEKIKSIQLQIPNVDNSITHPLPIATLYLKYDRPLIAPDGTVAKVLKGKNSYKVYGTIGNNYNLGGNYVVAADSSKMNLFIGRLYIPNNESVLYKPNGQFHRYLRTGETIKVYSYDDQAYYVGGGYYVGKQQKVSFYKGVVSIKANTPLYDRNGAVVKTLVKGQQFRVYNLKGTRLEVGSGYYILFNKNSAIYTNL</sequence>
<dbReference type="Pfam" id="PF01832">
    <property type="entry name" value="Glucosaminidase"/>
    <property type="match status" value="1"/>
</dbReference>
<dbReference type="Proteomes" id="UP001589738">
    <property type="component" value="Unassembled WGS sequence"/>
</dbReference>
<feature type="domain" description="Mannosyl-glycoprotein endo-beta-N-acetylglucosamidase-like" evidence="1">
    <location>
        <begin position="70"/>
        <end position="193"/>
    </location>
</feature>
<gene>
    <name evidence="2" type="ORF">ACFFHF_09845</name>
</gene>
<evidence type="ECO:0000313" key="2">
    <source>
        <dbReference type="EMBL" id="MFC0475550.1"/>
    </source>
</evidence>
<keyword evidence="3" id="KW-1185">Reference proteome</keyword>
<dbReference type="EMBL" id="JBHLUU010000028">
    <property type="protein sequence ID" value="MFC0475550.1"/>
    <property type="molecule type" value="Genomic_DNA"/>
</dbReference>
<proteinExistence type="predicted"/>